<dbReference type="InterPro" id="IPR011040">
    <property type="entry name" value="Sialidase"/>
</dbReference>
<dbReference type="PANTHER" id="PTHR43752">
    <property type="entry name" value="BNR/ASP-BOX REPEAT FAMILY PROTEIN"/>
    <property type="match status" value="1"/>
</dbReference>
<protein>
    <submittedName>
        <fullName evidence="2">Exo-alpha-sialidase</fullName>
    </submittedName>
</protein>
<dbReference type="Proteomes" id="UP000675379">
    <property type="component" value="Unassembled WGS sequence"/>
</dbReference>
<dbReference type="EMBL" id="JAGSCS010000002">
    <property type="protein sequence ID" value="MBR0575148.1"/>
    <property type="molecule type" value="Genomic_DNA"/>
</dbReference>
<gene>
    <name evidence="2" type="ORF">KCG48_02220</name>
</gene>
<reference evidence="2" key="1">
    <citation type="submission" date="2021-04" db="EMBL/GenBank/DDBJ databases">
        <title>Proteiniclasticum sedimins sp. nov., an obligate anaerobic bacterium isolated from anaerobic sludge.</title>
        <authorList>
            <person name="Liu J."/>
        </authorList>
    </citation>
    <scope>NUCLEOTIDE SEQUENCE</scope>
    <source>
        <strain evidence="2">BAD-10</strain>
    </source>
</reference>
<dbReference type="InterPro" id="IPR036278">
    <property type="entry name" value="Sialidase_sf"/>
</dbReference>
<dbReference type="Gene3D" id="2.120.10.10">
    <property type="match status" value="1"/>
</dbReference>
<dbReference type="RefSeq" id="WP_211799665.1">
    <property type="nucleotide sequence ID" value="NZ_JAGSCS010000002.1"/>
</dbReference>
<dbReference type="Pfam" id="PF13088">
    <property type="entry name" value="BNR_2"/>
    <property type="match status" value="1"/>
</dbReference>
<evidence type="ECO:0000313" key="3">
    <source>
        <dbReference type="Proteomes" id="UP000675379"/>
    </source>
</evidence>
<proteinExistence type="predicted"/>
<name>A0A941CPR6_9CLOT</name>
<dbReference type="SUPFAM" id="SSF50939">
    <property type="entry name" value="Sialidases"/>
    <property type="match status" value="1"/>
</dbReference>
<dbReference type="CDD" id="cd15482">
    <property type="entry name" value="Sialidase_non-viral"/>
    <property type="match status" value="1"/>
</dbReference>
<dbReference type="AlphaFoldDB" id="A0A941CPR6"/>
<keyword evidence="3" id="KW-1185">Reference proteome</keyword>
<evidence type="ECO:0000259" key="1">
    <source>
        <dbReference type="Pfam" id="PF13088"/>
    </source>
</evidence>
<dbReference type="PANTHER" id="PTHR43752:SF2">
    <property type="entry name" value="BNR_ASP-BOX REPEAT FAMILY PROTEIN"/>
    <property type="match status" value="1"/>
</dbReference>
<comment type="caution">
    <text evidence="2">The sequence shown here is derived from an EMBL/GenBank/DDBJ whole genome shotgun (WGS) entry which is preliminary data.</text>
</comment>
<evidence type="ECO:0000313" key="2">
    <source>
        <dbReference type="EMBL" id="MBR0575148.1"/>
    </source>
</evidence>
<organism evidence="2 3">
    <name type="scientific">Proteiniclasticum sediminis</name>
    <dbReference type="NCBI Taxonomy" id="2804028"/>
    <lineage>
        <taxon>Bacteria</taxon>
        <taxon>Bacillati</taxon>
        <taxon>Bacillota</taxon>
        <taxon>Clostridia</taxon>
        <taxon>Eubacteriales</taxon>
        <taxon>Clostridiaceae</taxon>
        <taxon>Proteiniclasticum</taxon>
    </lineage>
</organism>
<sequence length="411" mass="45821">MMYPTLPGLTLDGRLYINEDMGTVEAMVPPGPYSTCHSPAMVELPNGDLLCCWFAGTYEGETDVHIICARLPKGAHRWSEPVSISGDPERSEQNPSLFLGPDGAVWCMYTAQMARVPGKDNMQYTSQIRCQKSFDGGLTWSDYETVFPREGSFCRQEIQVLQNGRWIFGNWLCTDSVEGLAGDPSVFQLSDDQGKTWRMVEMPNSRGRVHPTVVELDNGHLVAFMRSREADHVYRSESLDWGETWSEPKPTPLPNNNSSVSAIRTQSGRVAVAYNPTATPVPMKGKAAWPGLRCPVAVALSEDGGLTFPLIRWMERGEGFMGDENKVNNKQYEYPYLMQSADGRLHLTYAAYTRKCIKYVSFTEEDVIGAKREYFSIYNPTSGEGAKIPATEKKTLTHVVPEGGNIRVDSL</sequence>
<accession>A0A941CPR6</accession>
<feature type="domain" description="Sialidase" evidence="1">
    <location>
        <begin position="47"/>
        <end position="347"/>
    </location>
</feature>